<dbReference type="OrthoDB" id="736543at2759"/>
<dbReference type="PROSITE" id="PS51471">
    <property type="entry name" value="FE2OG_OXY"/>
    <property type="match status" value="1"/>
</dbReference>
<organism evidence="8 9">
    <name type="scientific">Miscanthus lutarioriparius</name>
    <dbReference type="NCBI Taxonomy" id="422564"/>
    <lineage>
        <taxon>Eukaryota</taxon>
        <taxon>Viridiplantae</taxon>
        <taxon>Streptophyta</taxon>
        <taxon>Embryophyta</taxon>
        <taxon>Tracheophyta</taxon>
        <taxon>Spermatophyta</taxon>
        <taxon>Magnoliopsida</taxon>
        <taxon>Liliopsida</taxon>
        <taxon>Poales</taxon>
        <taxon>Poaceae</taxon>
        <taxon>PACMAD clade</taxon>
        <taxon>Panicoideae</taxon>
        <taxon>Andropogonodae</taxon>
        <taxon>Andropogoneae</taxon>
        <taxon>Saccharinae</taxon>
        <taxon>Miscanthus</taxon>
    </lineage>
</organism>
<feature type="domain" description="Fe2OG dioxygenase" evidence="7">
    <location>
        <begin position="206"/>
        <end position="307"/>
    </location>
</feature>
<feature type="region of interest" description="Disordered" evidence="6">
    <location>
        <begin position="19"/>
        <end position="47"/>
    </location>
</feature>
<evidence type="ECO:0000256" key="4">
    <source>
        <dbReference type="ARBA" id="ARBA00023004"/>
    </source>
</evidence>
<dbReference type="Gene3D" id="2.60.120.330">
    <property type="entry name" value="B-lactam Antibiotic, Isopenicillin N Synthase, Chain"/>
    <property type="match status" value="1"/>
</dbReference>
<dbReference type="Proteomes" id="UP000604825">
    <property type="component" value="Unassembled WGS sequence"/>
</dbReference>
<dbReference type="AlphaFoldDB" id="A0A811PGK0"/>
<keyword evidence="3 5" id="KW-0560">Oxidoreductase</keyword>
<gene>
    <name evidence="8" type="ORF">NCGR_LOCUS27020</name>
</gene>
<evidence type="ECO:0000313" key="9">
    <source>
        <dbReference type="Proteomes" id="UP000604825"/>
    </source>
</evidence>
<evidence type="ECO:0000256" key="1">
    <source>
        <dbReference type="ARBA" id="ARBA00008056"/>
    </source>
</evidence>
<dbReference type="EMBL" id="CAJGYO010000006">
    <property type="protein sequence ID" value="CAD6240395.1"/>
    <property type="molecule type" value="Genomic_DNA"/>
</dbReference>
<proteinExistence type="inferred from homology"/>
<accession>A0A811PGK0</accession>
<keyword evidence="4 5" id="KW-0408">Iron</keyword>
<dbReference type="InterPro" id="IPR050295">
    <property type="entry name" value="Plant_2OG-oxidoreductases"/>
</dbReference>
<dbReference type="InterPro" id="IPR026992">
    <property type="entry name" value="DIOX_N"/>
</dbReference>
<dbReference type="Pfam" id="PF14226">
    <property type="entry name" value="DIOX_N"/>
    <property type="match status" value="1"/>
</dbReference>
<keyword evidence="9" id="KW-1185">Reference proteome</keyword>
<evidence type="ECO:0000256" key="2">
    <source>
        <dbReference type="ARBA" id="ARBA00022723"/>
    </source>
</evidence>
<dbReference type="GO" id="GO:0016491">
    <property type="term" value="F:oxidoreductase activity"/>
    <property type="evidence" value="ECO:0007669"/>
    <property type="project" value="UniProtKB-KW"/>
</dbReference>
<dbReference type="GO" id="GO:0046872">
    <property type="term" value="F:metal ion binding"/>
    <property type="evidence" value="ECO:0007669"/>
    <property type="project" value="UniProtKB-KW"/>
</dbReference>
<dbReference type="SUPFAM" id="SSF51197">
    <property type="entry name" value="Clavaminate synthase-like"/>
    <property type="match status" value="1"/>
</dbReference>
<dbReference type="PRINTS" id="PR00682">
    <property type="entry name" value="IPNSYNTHASE"/>
</dbReference>
<evidence type="ECO:0000313" key="8">
    <source>
        <dbReference type="EMBL" id="CAD6240395.1"/>
    </source>
</evidence>
<keyword evidence="2 5" id="KW-0479">Metal-binding</keyword>
<comment type="similarity">
    <text evidence="1 5">Belongs to the iron/ascorbate-dependent oxidoreductase family.</text>
</comment>
<evidence type="ECO:0000256" key="3">
    <source>
        <dbReference type="ARBA" id="ARBA00023002"/>
    </source>
</evidence>
<evidence type="ECO:0000259" key="7">
    <source>
        <dbReference type="PROSITE" id="PS51471"/>
    </source>
</evidence>
<dbReference type="Pfam" id="PF03171">
    <property type="entry name" value="2OG-FeII_Oxy"/>
    <property type="match status" value="1"/>
</dbReference>
<sequence length="346" mass="38183">MADVYESVLALSKSGTVPPDFVRSAQDQPGPNAFRGDSAPPEAPLPVIDMSRPECGALMADAATEWGLFQVVNHGVPAAVVSELQRVGRSFFALPREEKEQHCTGSGSSVYLATGSIEGYGVGITGPRGSSRDLEGKKNWEDYLFHYVAPPTVVNHDIWPKNPAGYREANEEYCRHIQRLTRELFGHLSLGLGLEKNAMSEAFGGDQLVLLQKISYYPPCPQPEVTLGIAPHTDMCAVTVLLPNDVEGLQIFKDGRWHDVKHVPEALIIFMGDQIEILSNGRYKAAKHRVTVNKEKTRMSWPTFVEPPGELVVGPHQQLAAADSPAKYKPKKYKDYQFCKSNMLPQ</sequence>
<name>A0A811PGK0_9POAL</name>
<reference evidence="8" key="1">
    <citation type="submission" date="2020-10" db="EMBL/GenBank/DDBJ databases">
        <authorList>
            <person name="Han B."/>
            <person name="Lu T."/>
            <person name="Zhao Q."/>
            <person name="Huang X."/>
            <person name="Zhao Y."/>
        </authorList>
    </citation>
    <scope>NUCLEOTIDE SEQUENCE</scope>
</reference>
<protein>
    <recommendedName>
        <fullName evidence="7">Fe2OG dioxygenase domain-containing protein</fullName>
    </recommendedName>
</protein>
<dbReference type="PANTHER" id="PTHR47991">
    <property type="entry name" value="OXOGLUTARATE/IRON-DEPENDENT DIOXYGENASE"/>
    <property type="match status" value="1"/>
</dbReference>
<dbReference type="InterPro" id="IPR005123">
    <property type="entry name" value="Oxoglu/Fe-dep_dioxygenase_dom"/>
</dbReference>
<comment type="caution">
    <text evidence="8">The sequence shown here is derived from an EMBL/GenBank/DDBJ whole genome shotgun (WGS) entry which is preliminary data.</text>
</comment>
<evidence type="ECO:0000256" key="6">
    <source>
        <dbReference type="SAM" id="MobiDB-lite"/>
    </source>
</evidence>
<dbReference type="InterPro" id="IPR044861">
    <property type="entry name" value="IPNS-like_FE2OG_OXY"/>
</dbReference>
<dbReference type="InterPro" id="IPR027443">
    <property type="entry name" value="IPNS-like_sf"/>
</dbReference>
<evidence type="ECO:0000256" key="5">
    <source>
        <dbReference type="RuleBase" id="RU003682"/>
    </source>
</evidence>